<comment type="similarity">
    <text evidence="14">Belongs to the protein kinase superfamily. Ser/Thr protein kinase family. APG1/unc-51/ULK1 subfamily.</text>
</comment>
<sequence length="896" mass="98764">MSAAEAGPDKTPLAHYKIGREIGAGSFAKVYLGSINARPNAAVAIKSVLRSKLTKKLLENLESEISILKGIKHRHIVQLLDITDTGSYIHLVMEYCPLGDLSYFIKKRDKLSQENQAPLLRDIARRYPNTLGAGLHDSLVRHFLKQLASALEFLRSKNLMHRDVKPQNLLLKPPLLEASPQSIIGLPDLPVLKLADFGFARYLQTASMAETLCGSPLYMAPEILRYEKYDATADLWSVGTVLYEMLVGKPPFRAQNHVELLRKIDKNDDVIKFPSEVPLDAGIQELIRALLKRNPRQRMTFEAFFTHPVVCEPMIPIQAYSIHVEGGRDSSAASERSQPLLMPTRQPRQDGTHISIPSPAFITDLIPVNTPPVESIGMQPLTVTKRPEDQAIGEQRPDPSPRSAFARRESHSANGANLPRSLGQRAASPLERRISQRGQTDVVVPVGSRRSSHSSDQERARHVAAASSWKQPQGPSYGSSYGSQLERERQGYTAGGGYSHSPSEAETEYVVIEKKSVEVNAMADALAYGQQQHQQGLRRMYSHSPRQHQQPVHRSPSSSSSHSLSAMQVQQQANHATVQALAIAERRLGSSPTSAITKALSIAGQRLFGGGSPPAWLETMVHHGRRLPYAGSKAGGYAQSLMRQGATLYRGDQLGLWHGSDEALSGEEEKVLQEIQAIAAKSAVVYEFAELKLGQLIPPPTSSSRSSELAVDASLLTNEAIVSLCEEAMVLYLKSLALQQMIIDTVQRFMSSENFPGAGPKLTAVVSWTRERYNEVLEKAEYLERKKRTTLQLARPDHPFEDISAERLLYDRALELSRGAAVCEMAGEDLGQCEGDYEMSVLMLEAILETGSSGVQEGGMEQDDREAIERWVGLTRKRLDMLRRKLDALGNGAPAG</sequence>
<dbReference type="Pfam" id="PF21127">
    <property type="entry name" value="ATG1-like_MIT2"/>
    <property type="match status" value="1"/>
</dbReference>
<evidence type="ECO:0000256" key="10">
    <source>
        <dbReference type="ARBA" id="ARBA00022927"/>
    </source>
</evidence>
<gene>
    <name evidence="18" type="ORF">BCR37DRAFT_375477</name>
</gene>
<feature type="compositionally biased region" description="Low complexity" evidence="16">
    <location>
        <begin position="471"/>
        <end position="484"/>
    </location>
</feature>
<dbReference type="OrthoDB" id="346907at2759"/>
<dbReference type="FunFam" id="1.10.510.10:FF:000817">
    <property type="entry name" value="Serine/threonine-protein kinase ATG1"/>
    <property type="match status" value="1"/>
</dbReference>
<feature type="domain" description="Protein kinase" evidence="17">
    <location>
        <begin position="16"/>
        <end position="310"/>
    </location>
</feature>
<dbReference type="GO" id="GO:0000045">
    <property type="term" value="P:autophagosome assembly"/>
    <property type="evidence" value="ECO:0007669"/>
    <property type="project" value="TreeGrafter"/>
</dbReference>
<evidence type="ECO:0000256" key="14">
    <source>
        <dbReference type="ARBA" id="ARBA00060750"/>
    </source>
</evidence>
<feature type="binding site" evidence="15">
    <location>
        <position position="46"/>
    </location>
    <ligand>
        <name>ATP</name>
        <dbReference type="ChEBI" id="CHEBI:30616"/>
    </ligand>
</feature>
<dbReference type="Pfam" id="PF00069">
    <property type="entry name" value="Pkinase"/>
    <property type="match status" value="1"/>
</dbReference>
<dbReference type="GO" id="GO:0061709">
    <property type="term" value="P:reticulophagy"/>
    <property type="evidence" value="ECO:0007669"/>
    <property type="project" value="TreeGrafter"/>
</dbReference>
<dbReference type="GO" id="GO:0034045">
    <property type="term" value="C:phagophore assembly site membrane"/>
    <property type="evidence" value="ECO:0007669"/>
    <property type="project" value="TreeGrafter"/>
</dbReference>
<dbReference type="STRING" id="56484.A0A1Y2FWQ4"/>
<evidence type="ECO:0000259" key="17">
    <source>
        <dbReference type="PROSITE" id="PS50011"/>
    </source>
</evidence>
<dbReference type="EMBL" id="MCFI01000001">
    <property type="protein sequence ID" value="ORY87616.1"/>
    <property type="molecule type" value="Genomic_DNA"/>
</dbReference>
<evidence type="ECO:0000256" key="12">
    <source>
        <dbReference type="ARBA" id="ARBA00023136"/>
    </source>
</evidence>
<feature type="region of interest" description="Disordered" evidence="16">
    <location>
        <begin position="530"/>
        <end position="571"/>
    </location>
</feature>
<keyword evidence="11" id="KW-0072">Autophagy</keyword>
<dbReference type="GO" id="GO:0004674">
    <property type="term" value="F:protein serine/threonine kinase activity"/>
    <property type="evidence" value="ECO:0007669"/>
    <property type="project" value="UniProtKB-EC"/>
</dbReference>
<organism evidence="18 19">
    <name type="scientific">Protomyces lactucae-debilis</name>
    <dbReference type="NCBI Taxonomy" id="2754530"/>
    <lineage>
        <taxon>Eukaryota</taxon>
        <taxon>Fungi</taxon>
        <taxon>Dikarya</taxon>
        <taxon>Ascomycota</taxon>
        <taxon>Taphrinomycotina</taxon>
        <taxon>Taphrinomycetes</taxon>
        <taxon>Taphrinales</taxon>
        <taxon>Protomycetaceae</taxon>
        <taxon>Protomyces</taxon>
    </lineage>
</organism>
<evidence type="ECO:0000256" key="15">
    <source>
        <dbReference type="PROSITE-ProRule" id="PRU10141"/>
    </source>
</evidence>
<dbReference type="PROSITE" id="PS00108">
    <property type="entry name" value="PROTEIN_KINASE_ST"/>
    <property type="match status" value="1"/>
</dbReference>
<name>A0A1Y2FWQ4_PROLT</name>
<evidence type="ECO:0000313" key="18">
    <source>
        <dbReference type="EMBL" id="ORY87616.1"/>
    </source>
</evidence>
<evidence type="ECO:0000256" key="8">
    <source>
        <dbReference type="ARBA" id="ARBA00022777"/>
    </source>
</evidence>
<dbReference type="Pfam" id="PF12063">
    <property type="entry name" value="ATG1-like_MIT1"/>
    <property type="match status" value="1"/>
</dbReference>
<dbReference type="PANTHER" id="PTHR24348">
    <property type="entry name" value="SERINE/THREONINE-PROTEIN KINASE UNC-51-RELATED"/>
    <property type="match status" value="1"/>
</dbReference>
<protein>
    <recommendedName>
        <fullName evidence="3">non-specific serine/threonine protein kinase</fullName>
        <ecNumber evidence="3">2.7.11.1</ecNumber>
    </recommendedName>
    <alternativeName>
        <fullName evidence="13">Autophagy-related protein 1</fullName>
    </alternativeName>
</protein>
<keyword evidence="7 15" id="KW-0547">Nucleotide-binding</keyword>
<comment type="caution">
    <text evidence="18">The sequence shown here is derived from an EMBL/GenBank/DDBJ whole genome shotgun (WGS) entry which is preliminary data.</text>
</comment>
<dbReference type="GO" id="GO:0005829">
    <property type="term" value="C:cytosol"/>
    <property type="evidence" value="ECO:0007669"/>
    <property type="project" value="TreeGrafter"/>
</dbReference>
<dbReference type="GO" id="GO:0010506">
    <property type="term" value="P:regulation of autophagy"/>
    <property type="evidence" value="ECO:0007669"/>
    <property type="project" value="InterPro"/>
</dbReference>
<keyword evidence="12" id="KW-0472">Membrane</keyword>
<dbReference type="InterPro" id="IPR017441">
    <property type="entry name" value="Protein_kinase_ATP_BS"/>
</dbReference>
<feature type="region of interest" description="Disordered" evidence="16">
    <location>
        <begin position="328"/>
        <end position="357"/>
    </location>
</feature>
<dbReference type="PANTHER" id="PTHR24348:SF22">
    <property type="entry name" value="NON-SPECIFIC SERINE_THREONINE PROTEIN KINASE"/>
    <property type="match status" value="1"/>
</dbReference>
<dbReference type="PROSITE" id="PS50011">
    <property type="entry name" value="PROTEIN_KINASE_DOM"/>
    <property type="match status" value="1"/>
</dbReference>
<keyword evidence="10" id="KW-0653">Protein transport</keyword>
<dbReference type="InterPro" id="IPR008271">
    <property type="entry name" value="Ser/Thr_kinase_AS"/>
</dbReference>
<evidence type="ECO:0000256" key="9">
    <source>
        <dbReference type="ARBA" id="ARBA00022840"/>
    </source>
</evidence>
<evidence type="ECO:0000256" key="6">
    <source>
        <dbReference type="ARBA" id="ARBA00022679"/>
    </source>
</evidence>
<dbReference type="InterPro" id="IPR045269">
    <property type="entry name" value="Atg1-like"/>
</dbReference>
<dbReference type="Gene3D" id="1.10.510.10">
    <property type="entry name" value="Transferase(Phosphotransferase) domain 1"/>
    <property type="match status" value="1"/>
</dbReference>
<evidence type="ECO:0000256" key="11">
    <source>
        <dbReference type="ARBA" id="ARBA00023006"/>
    </source>
</evidence>
<accession>A0A1Y2FWQ4</accession>
<dbReference type="GO" id="GO:0005776">
    <property type="term" value="C:autophagosome"/>
    <property type="evidence" value="ECO:0007669"/>
    <property type="project" value="TreeGrafter"/>
</dbReference>
<dbReference type="GeneID" id="63784988"/>
<keyword evidence="4" id="KW-0813">Transport</keyword>
<evidence type="ECO:0000256" key="7">
    <source>
        <dbReference type="ARBA" id="ARBA00022741"/>
    </source>
</evidence>
<evidence type="ECO:0000313" key="19">
    <source>
        <dbReference type="Proteomes" id="UP000193685"/>
    </source>
</evidence>
<dbReference type="EC" id="2.7.11.1" evidence="3"/>
<evidence type="ECO:0000256" key="4">
    <source>
        <dbReference type="ARBA" id="ARBA00022448"/>
    </source>
</evidence>
<proteinExistence type="inferred from homology"/>
<dbReference type="Proteomes" id="UP000193685">
    <property type="component" value="Unassembled WGS sequence"/>
</dbReference>
<feature type="compositionally biased region" description="Basic and acidic residues" evidence="16">
    <location>
        <begin position="387"/>
        <end position="399"/>
    </location>
</feature>
<keyword evidence="6" id="KW-0808">Transferase</keyword>
<dbReference type="FunFam" id="3.30.200.20:FF:000042">
    <property type="entry name" value="Aurora kinase A"/>
    <property type="match status" value="1"/>
</dbReference>
<dbReference type="RefSeq" id="XP_040728111.1">
    <property type="nucleotide sequence ID" value="XM_040868389.1"/>
</dbReference>
<keyword evidence="19" id="KW-1185">Reference proteome</keyword>
<dbReference type="SUPFAM" id="SSF56112">
    <property type="entry name" value="Protein kinase-like (PK-like)"/>
    <property type="match status" value="1"/>
</dbReference>
<feature type="region of interest" description="Disordered" evidence="16">
    <location>
        <begin position="387"/>
        <end position="486"/>
    </location>
</feature>
<dbReference type="AlphaFoldDB" id="A0A1Y2FWQ4"/>
<evidence type="ECO:0000256" key="2">
    <source>
        <dbReference type="ARBA" id="ARBA00004496"/>
    </source>
</evidence>
<evidence type="ECO:0000256" key="3">
    <source>
        <dbReference type="ARBA" id="ARBA00012513"/>
    </source>
</evidence>
<keyword evidence="9 15" id="KW-0067">ATP-binding</keyword>
<dbReference type="InterPro" id="IPR000719">
    <property type="entry name" value="Prot_kinase_dom"/>
</dbReference>
<dbReference type="OMA" id="INNVVQW"/>
<dbReference type="GO" id="GO:0005524">
    <property type="term" value="F:ATP binding"/>
    <property type="evidence" value="ECO:0007669"/>
    <property type="project" value="UniProtKB-UniRule"/>
</dbReference>
<evidence type="ECO:0000256" key="1">
    <source>
        <dbReference type="ARBA" id="ARBA00004308"/>
    </source>
</evidence>
<dbReference type="InterPro" id="IPR048941">
    <property type="entry name" value="ATG1-like_MIT2"/>
</dbReference>
<comment type="subcellular location">
    <subcellularLocation>
        <location evidence="2">Cytoplasm</location>
    </subcellularLocation>
    <subcellularLocation>
        <location evidence="1">Endomembrane system</location>
    </subcellularLocation>
</comment>
<dbReference type="GO" id="GO:0042594">
    <property type="term" value="P:response to starvation"/>
    <property type="evidence" value="ECO:0007669"/>
    <property type="project" value="TreeGrafter"/>
</dbReference>
<feature type="compositionally biased region" description="Low complexity" evidence="16">
    <location>
        <begin position="555"/>
        <end position="565"/>
    </location>
</feature>
<dbReference type="GO" id="GO:0034727">
    <property type="term" value="P:piecemeal microautophagy of the nucleus"/>
    <property type="evidence" value="ECO:0007669"/>
    <property type="project" value="TreeGrafter"/>
</dbReference>
<dbReference type="SMART" id="SM00220">
    <property type="entry name" value="S_TKc"/>
    <property type="match status" value="1"/>
</dbReference>
<evidence type="ECO:0000256" key="5">
    <source>
        <dbReference type="ARBA" id="ARBA00022490"/>
    </source>
</evidence>
<keyword evidence="5" id="KW-0963">Cytoplasm</keyword>
<dbReference type="PROSITE" id="PS00107">
    <property type="entry name" value="PROTEIN_KINASE_ATP"/>
    <property type="match status" value="1"/>
</dbReference>
<dbReference type="CDD" id="cd14009">
    <property type="entry name" value="STKc_ATG1_ULK_like"/>
    <property type="match status" value="1"/>
</dbReference>
<dbReference type="GO" id="GO:0012505">
    <property type="term" value="C:endomembrane system"/>
    <property type="evidence" value="ECO:0007669"/>
    <property type="project" value="UniProtKB-SubCell"/>
</dbReference>
<keyword evidence="8 18" id="KW-0418">Kinase</keyword>
<evidence type="ECO:0000256" key="13">
    <source>
        <dbReference type="ARBA" id="ARBA00030237"/>
    </source>
</evidence>
<reference evidence="18 19" key="1">
    <citation type="submission" date="2016-07" db="EMBL/GenBank/DDBJ databases">
        <title>Pervasive Adenine N6-methylation of Active Genes in Fungi.</title>
        <authorList>
            <consortium name="DOE Joint Genome Institute"/>
            <person name="Mondo S.J."/>
            <person name="Dannebaum R.O."/>
            <person name="Kuo R.C."/>
            <person name="Labutti K."/>
            <person name="Haridas S."/>
            <person name="Kuo A."/>
            <person name="Salamov A."/>
            <person name="Ahrendt S.R."/>
            <person name="Lipzen A."/>
            <person name="Sullivan W."/>
            <person name="Andreopoulos W.B."/>
            <person name="Clum A."/>
            <person name="Lindquist E."/>
            <person name="Daum C."/>
            <person name="Ramamoorthy G.K."/>
            <person name="Gryganskyi A."/>
            <person name="Culley D."/>
            <person name="Magnuson J.K."/>
            <person name="James T.Y."/>
            <person name="O'Malley M.A."/>
            <person name="Stajich J.E."/>
            <person name="Spatafora J.W."/>
            <person name="Visel A."/>
            <person name="Grigoriev I.V."/>
        </authorList>
    </citation>
    <scope>NUCLEOTIDE SEQUENCE [LARGE SCALE GENOMIC DNA]</scope>
    <source>
        <strain evidence="18 19">12-1054</strain>
    </source>
</reference>
<dbReference type="InterPro" id="IPR011009">
    <property type="entry name" value="Kinase-like_dom_sf"/>
</dbReference>
<dbReference type="GO" id="GO:0000422">
    <property type="term" value="P:autophagy of mitochondrion"/>
    <property type="evidence" value="ECO:0007669"/>
    <property type="project" value="TreeGrafter"/>
</dbReference>
<evidence type="ECO:0000256" key="16">
    <source>
        <dbReference type="SAM" id="MobiDB-lite"/>
    </source>
</evidence>
<dbReference type="InterPro" id="IPR022708">
    <property type="entry name" value="Atg1-like_tMIT"/>
</dbReference>
<dbReference type="GO" id="GO:0015031">
    <property type="term" value="P:protein transport"/>
    <property type="evidence" value="ECO:0007669"/>
    <property type="project" value="UniProtKB-KW"/>
</dbReference>